<keyword evidence="3" id="KW-0732">Signal</keyword>
<dbReference type="Gene3D" id="3.40.190.10">
    <property type="entry name" value="Periplasmic binding protein-like II"/>
    <property type="match status" value="2"/>
</dbReference>
<proteinExistence type="inferred from homology"/>
<reference evidence="4 5" key="1">
    <citation type="journal article" date="2019" name="Int. J. Syst. Evol. Microbiol.">
        <title>The Global Catalogue of Microorganisms (GCM) 10K type strain sequencing project: providing services to taxonomists for standard genome sequencing and annotation.</title>
        <authorList>
            <consortium name="The Broad Institute Genomics Platform"/>
            <consortium name="The Broad Institute Genome Sequencing Center for Infectious Disease"/>
            <person name="Wu L."/>
            <person name="Ma J."/>
        </authorList>
    </citation>
    <scope>NUCLEOTIDE SEQUENCE [LARGE SCALE GENOMIC DNA]</scope>
    <source>
        <strain evidence="4 5">JCM 9383</strain>
    </source>
</reference>
<keyword evidence="2" id="KW-0813">Transport</keyword>
<dbReference type="PANTHER" id="PTHR30061:SF50">
    <property type="entry name" value="MALTOSE_MALTODEXTRIN-BINDING PERIPLASMIC PROTEIN"/>
    <property type="match status" value="1"/>
</dbReference>
<dbReference type="SUPFAM" id="SSF53850">
    <property type="entry name" value="Periplasmic binding protein-like II"/>
    <property type="match status" value="1"/>
</dbReference>
<dbReference type="PANTHER" id="PTHR30061">
    <property type="entry name" value="MALTOSE-BINDING PERIPLASMIC PROTEIN"/>
    <property type="match status" value="1"/>
</dbReference>
<protein>
    <submittedName>
        <fullName evidence="4">Extracellular solute-binding protein</fullName>
    </submittedName>
</protein>
<organism evidence="4 5">
    <name type="scientific">Saccharopolyspora taberi</name>
    <dbReference type="NCBI Taxonomy" id="60895"/>
    <lineage>
        <taxon>Bacteria</taxon>
        <taxon>Bacillati</taxon>
        <taxon>Actinomycetota</taxon>
        <taxon>Actinomycetes</taxon>
        <taxon>Pseudonocardiales</taxon>
        <taxon>Pseudonocardiaceae</taxon>
        <taxon>Saccharopolyspora</taxon>
    </lineage>
</organism>
<accession>A0ABN3VGM5</accession>
<keyword evidence="5" id="KW-1185">Reference proteome</keyword>
<name>A0ABN3VGM5_9PSEU</name>
<evidence type="ECO:0000256" key="1">
    <source>
        <dbReference type="ARBA" id="ARBA00008520"/>
    </source>
</evidence>
<gene>
    <name evidence="4" type="ORF">GCM10010470_43280</name>
</gene>
<dbReference type="InterPro" id="IPR006059">
    <property type="entry name" value="SBP"/>
</dbReference>
<evidence type="ECO:0000256" key="3">
    <source>
        <dbReference type="ARBA" id="ARBA00022729"/>
    </source>
</evidence>
<comment type="caution">
    <text evidence="4">The sequence shown here is derived from an EMBL/GenBank/DDBJ whole genome shotgun (WGS) entry which is preliminary data.</text>
</comment>
<evidence type="ECO:0000313" key="5">
    <source>
        <dbReference type="Proteomes" id="UP001500979"/>
    </source>
</evidence>
<evidence type="ECO:0000313" key="4">
    <source>
        <dbReference type="EMBL" id="GAA2803473.1"/>
    </source>
</evidence>
<sequence length="423" mass="44567">MLAAACALLAACGPPQVDSSAPAADERTGTLRVWLFDEADRNPKQATVDDAVREFEATHQGVEVDVQYISVDTRSQRFTGAFNDPASAPDVAEYGNSDLASYVAAGGFADLGQDLASWPEAADLSPSVLETATIDGKVYGVPWYTGIRALYYRTDVFAELGLQPPRSTAELIDTAARIRTARPDLYGISVGGKYHYAMMPFLWTAGGELARQEGGGWKSTVDSPQAQKGIADYASLISPGICPPEQCADMTGTQSVQTFASGKAAMTIGGDFNRSAVDDPGAAAAGKYSVVPLPGAAPGSIAPAFAGGNLLGVLKSSQRATLAKEFVHLLAGKQYQRRMFDAMGNLPTFTDVQQQIAAEEPAIKPFVDSLRAGTRFVPASPAWAEIDAQGVLPTMVQQIVTGTPVAEATRAAADKMNTTFEGR</sequence>
<dbReference type="Proteomes" id="UP001500979">
    <property type="component" value="Unassembled WGS sequence"/>
</dbReference>
<evidence type="ECO:0000256" key="2">
    <source>
        <dbReference type="ARBA" id="ARBA00022448"/>
    </source>
</evidence>
<dbReference type="EMBL" id="BAAAUX010000018">
    <property type="protein sequence ID" value="GAA2803473.1"/>
    <property type="molecule type" value="Genomic_DNA"/>
</dbReference>
<comment type="similarity">
    <text evidence="1">Belongs to the bacterial solute-binding protein 1 family.</text>
</comment>
<dbReference type="Pfam" id="PF01547">
    <property type="entry name" value="SBP_bac_1"/>
    <property type="match status" value="1"/>
</dbReference>